<name>A0ABQ9HRN0_9NEOP</name>
<evidence type="ECO:0000313" key="2">
    <source>
        <dbReference type="EMBL" id="KAJ8887007.1"/>
    </source>
</evidence>
<dbReference type="EMBL" id="JARBHB010000004">
    <property type="protein sequence ID" value="KAJ8887007.1"/>
    <property type="molecule type" value="Genomic_DNA"/>
</dbReference>
<dbReference type="Proteomes" id="UP001159363">
    <property type="component" value="Chromosome X"/>
</dbReference>
<feature type="signal peptide" evidence="1">
    <location>
        <begin position="1"/>
        <end position="15"/>
    </location>
</feature>
<protein>
    <submittedName>
        <fullName evidence="2">Uncharacterized protein</fullName>
    </submittedName>
</protein>
<feature type="chain" id="PRO_5045282145" evidence="1">
    <location>
        <begin position="16"/>
        <end position="129"/>
    </location>
</feature>
<sequence>MLSLIYFLTAAPFYACDLAEDTIQIIRNFRENANSEFTKLFSKTATKVEKFNFQIKKPQTVDEQTLGCNILITFQTLLPADPIKLSEETLNEFQSLVVFYKNHLHETVDELQIELKFWHRTIARLDKDD</sequence>
<comment type="caution">
    <text evidence="2">The sequence shown here is derived from an EMBL/GenBank/DDBJ whole genome shotgun (WGS) entry which is preliminary data.</text>
</comment>
<organism evidence="2 3">
    <name type="scientific">Dryococelus australis</name>
    <dbReference type="NCBI Taxonomy" id="614101"/>
    <lineage>
        <taxon>Eukaryota</taxon>
        <taxon>Metazoa</taxon>
        <taxon>Ecdysozoa</taxon>
        <taxon>Arthropoda</taxon>
        <taxon>Hexapoda</taxon>
        <taxon>Insecta</taxon>
        <taxon>Pterygota</taxon>
        <taxon>Neoptera</taxon>
        <taxon>Polyneoptera</taxon>
        <taxon>Phasmatodea</taxon>
        <taxon>Verophasmatodea</taxon>
        <taxon>Anareolatae</taxon>
        <taxon>Phasmatidae</taxon>
        <taxon>Eurycanthinae</taxon>
        <taxon>Dryococelus</taxon>
    </lineage>
</organism>
<gene>
    <name evidence="2" type="ORF">PR048_013221</name>
</gene>
<accession>A0ABQ9HRN0</accession>
<evidence type="ECO:0000256" key="1">
    <source>
        <dbReference type="SAM" id="SignalP"/>
    </source>
</evidence>
<keyword evidence="3" id="KW-1185">Reference proteome</keyword>
<keyword evidence="1" id="KW-0732">Signal</keyword>
<reference evidence="2 3" key="1">
    <citation type="submission" date="2023-02" db="EMBL/GenBank/DDBJ databases">
        <title>LHISI_Scaffold_Assembly.</title>
        <authorList>
            <person name="Stuart O.P."/>
            <person name="Cleave R."/>
            <person name="Magrath M.J.L."/>
            <person name="Mikheyev A.S."/>
        </authorList>
    </citation>
    <scope>NUCLEOTIDE SEQUENCE [LARGE SCALE GENOMIC DNA]</scope>
    <source>
        <strain evidence="2">Daus_M_001</strain>
        <tissue evidence="2">Leg muscle</tissue>
    </source>
</reference>
<evidence type="ECO:0000313" key="3">
    <source>
        <dbReference type="Proteomes" id="UP001159363"/>
    </source>
</evidence>
<proteinExistence type="predicted"/>